<feature type="domain" description="RPA43 OB" evidence="7">
    <location>
        <begin position="226"/>
        <end position="334"/>
    </location>
</feature>
<evidence type="ECO:0000256" key="4">
    <source>
        <dbReference type="ARBA" id="ARBA00023242"/>
    </source>
</evidence>
<dbReference type="InterPro" id="IPR045113">
    <property type="entry name" value="Rpb7-like"/>
</dbReference>
<evidence type="ECO:0000259" key="7">
    <source>
        <dbReference type="Pfam" id="PF17875"/>
    </source>
</evidence>
<proteinExistence type="predicted"/>
<reference evidence="8" key="1">
    <citation type="journal article" date="2020" name="Stud. Mycol.">
        <title>101 Dothideomycetes genomes: a test case for predicting lifestyles and emergence of pathogens.</title>
        <authorList>
            <person name="Haridas S."/>
            <person name="Albert R."/>
            <person name="Binder M."/>
            <person name="Bloem J."/>
            <person name="Labutti K."/>
            <person name="Salamov A."/>
            <person name="Andreopoulos B."/>
            <person name="Baker S."/>
            <person name="Barry K."/>
            <person name="Bills G."/>
            <person name="Bluhm B."/>
            <person name="Cannon C."/>
            <person name="Castanera R."/>
            <person name="Culley D."/>
            <person name="Daum C."/>
            <person name="Ezra D."/>
            <person name="Gonzalez J."/>
            <person name="Henrissat B."/>
            <person name="Kuo A."/>
            <person name="Liang C."/>
            <person name="Lipzen A."/>
            <person name="Lutzoni F."/>
            <person name="Magnuson J."/>
            <person name="Mondo S."/>
            <person name="Nolan M."/>
            <person name="Ohm R."/>
            <person name="Pangilinan J."/>
            <person name="Park H.-J."/>
            <person name="Ramirez L."/>
            <person name="Alfaro M."/>
            <person name="Sun H."/>
            <person name="Tritt A."/>
            <person name="Yoshinaga Y."/>
            <person name="Zwiers L.-H."/>
            <person name="Turgeon B."/>
            <person name="Goodwin S."/>
            <person name="Spatafora J."/>
            <person name="Crous P."/>
            <person name="Grigoriev I."/>
        </authorList>
    </citation>
    <scope>NUCLEOTIDE SEQUENCE</scope>
    <source>
        <strain evidence="8">CBS 115976</strain>
    </source>
</reference>
<dbReference type="Gene3D" id="3.30.1490.120">
    <property type="entry name" value="RNA polymerase Rpb7-like, N-terminal domain"/>
    <property type="match status" value="1"/>
</dbReference>
<feature type="region of interest" description="Disordered" evidence="6">
    <location>
        <begin position="354"/>
        <end position="409"/>
    </location>
</feature>
<dbReference type="Pfam" id="PF17875">
    <property type="entry name" value="RPA43_OB"/>
    <property type="match status" value="1"/>
</dbReference>
<dbReference type="InterPro" id="IPR041178">
    <property type="entry name" value="RPA43_OB"/>
</dbReference>
<feature type="compositionally biased region" description="Basic residues" evidence="6">
    <location>
        <begin position="392"/>
        <end position="409"/>
    </location>
</feature>
<evidence type="ECO:0000256" key="1">
    <source>
        <dbReference type="ARBA" id="ARBA00004123"/>
    </source>
</evidence>
<evidence type="ECO:0000256" key="5">
    <source>
        <dbReference type="RuleBase" id="RU369086"/>
    </source>
</evidence>
<accession>A0A6A6UAH5</accession>
<dbReference type="GO" id="GO:0006362">
    <property type="term" value="P:transcription elongation by RNA polymerase I"/>
    <property type="evidence" value="ECO:0007669"/>
    <property type="project" value="TreeGrafter"/>
</dbReference>
<evidence type="ECO:0000313" key="8">
    <source>
        <dbReference type="EMBL" id="KAF2668313.1"/>
    </source>
</evidence>
<dbReference type="PANTHER" id="PTHR12709">
    <property type="entry name" value="DNA-DIRECTED RNA POLYMERASE II, III"/>
    <property type="match status" value="1"/>
</dbReference>
<organism evidence="8 9">
    <name type="scientific">Microthyrium microscopicum</name>
    <dbReference type="NCBI Taxonomy" id="703497"/>
    <lineage>
        <taxon>Eukaryota</taxon>
        <taxon>Fungi</taxon>
        <taxon>Dikarya</taxon>
        <taxon>Ascomycota</taxon>
        <taxon>Pezizomycotina</taxon>
        <taxon>Dothideomycetes</taxon>
        <taxon>Dothideomycetes incertae sedis</taxon>
        <taxon>Microthyriales</taxon>
        <taxon>Microthyriaceae</taxon>
        <taxon>Microthyrium</taxon>
    </lineage>
</organism>
<feature type="compositionally biased region" description="Polar residues" evidence="6">
    <location>
        <begin position="77"/>
        <end position="86"/>
    </location>
</feature>
<gene>
    <name evidence="8" type="ORF">BT63DRAFT_273091</name>
</gene>
<evidence type="ECO:0000313" key="9">
    <source>
        <dbReference type="Proteomes" id="UP000799302"/>
    </source>
</evidence>
<feature type="region of interest" description="Disordered" evidence="6">
    <location>
        <begin position="1"/>
        <end position="101"/>
    </location>
</feature>
<dbReference type="OrthoDB" id="10250504at2759"/>
<dbReference type="Proteomes" id="UP000799302">
    <property type="component" value="Unassembled WGS sequence"/>
</dbReference>
<dbReference type="EMBL" id="MU004236">
    <property type="protein sequence ID" value="KAF2668313.1"/>
    <property type="molecule type" value="Genomic_DNA"/>
</dbReference>
<feature type="compositionally biased region" description="Low complexity" evidence="6">
    <location>
        <begin position="371"/>
        <end position="391"/>
    </location>
</feature>
<keyword evidence="3 5" id="KW-0804">Transcription</keyword>
<keyword evidence="2 5" id="KW-0240">DNA-directed RNA polymerase</keyword>
<dbReference type="AlphaFoldDB" id="A0A6A6UAH5"/>
<dbReference type="Gene3D" id="2.40.50.1060">
    <property type="match status" value="1"/>
</dbReference>
<feature type="compositionally biased region" description="Polar residues" evidence="6">
    <location>
        <begin position="1"/>
        <end position="22"/>
    </location>
</feature>
<evidence type="ECO:0000256" key="2">
    <source>
        <dbReference type="ARBA" id="ARBA00022478"/>
    </source>
</evidence>
<keyword evidence="9" id="KW-1185">Reference proteome</keyword>
<feature type="compositionally biased region" description="Basic residues" evidence="6">
    <location>
        <begin position="58"/>
        <end position="70"/>
    </location>
</feature>
<comment type="subcellular location">
    <subcellularLocation>
        <location evidence="1 5">Nucleus</location>
    </subcellularLocation>
</comment>
<name>A0A6A6UAH5_9PEZI</name>
<dbReference type="PANTHER" id="PTHR12709:SF5">
    <property type="entry name" value="DNA-DIRECTED RNA POLYMERASE I SUBUNIT RPA43"/>
    <property type="match status" value="1"/>
</dbReference>
<evidence type="ECO:0000256" key="3">
    <source>
        <dbReference type="ARBA" id="ARBA00023163"/>
    </source>
</evidence>
<feature type="compositionally biased region" description="Basic and acidic residues" evidence="6">
    <location>
        <begin position="47"/>
        <end position="57"/>
    </location>
</feature>
<dbReference type="GO" id="GO:0005736">
    <property type="term" value="C:RNA polymerase I complex"/>
    <property type="evidence" value="ECO:0007669"/>
    <property type="project" value="TreeGrafter"/>
</dbReference>
<sequence>MPTTSTSQASPGPSSVPTTKISLPTIPKSAVPVPSADSTTKKKKKKDKDESATPGKEKKSKAKKDTKKSKRKDENITETQATNGTMQDIEMGEPTPEKTPSRYLIHPTTYQNAFQHKPFDSTVTLEGTLTRPTSSPANSSFKLITAKMYLPVPPVGNSYTFEASCANSLSTALLGYHPPVKGIVVAYRNAAVSAPPKKHDLSLAQLTDGYADSYIWVSAELLVFRPNKGAWLSGQVTLQTESHIALIVKGLWNASIARSRLPKSWRWIADLSDDASSIGGEDVDVMNLRLGGAGAWHDGNGNPVGGMLDFRARDFDLTMERDERTVVSIEGSLLTEEQDLEITALEEMGLVSRATSRMPLGQSRPQSYGGTPRATTEMPTPAPTEVETPAKSAKKKSNGSAVKKGKQKV</sequence>
<dbReference type="InterPro" id="IPR036898">
    <property type="entry name" value="RNA_pol_Rpb7-like_N_sf"/>
</dbReference>
<evidence type="ECO:0000256" key="6">
    <source>
        <dbReference type="SAM" id="MobiDB-lite"/>
    </source>
</evidence>
<dbReference type="GO" id="GO:0006352">
    <property type="term" value="P:DNA-templated transcription initiation"/>
    <property type="evidence" value="ECO:0007669"/>
    <property type="project" value="UniProtKB-UniRule"/>
</dbReference>
<comment type="function">
    <text evidence="5">DNA-dependent RNA polymerase which catalyzes the transcription of DNA into RNA using the four ribonucleoside triphosphates as substrates.</text>
</comment>
<protein>
    <recommendedName>
        <fullName evidence="5">DNA-directed RNA polymerase subunit</fullName>
    </recommendedName>
</protein>
<keyword evidence="4 5" id="KW-0539">Nucleus</keyword>